<organism evidence="1 2">
    <name type="scientific">Oopsacas minuta</name>
    <dbReference type="NCBI Taxonomy" id="111878"/>
    <lineage>
        <taxon>Eukaryota</taxon>
        <taxon>Metazoa</taxon>
        <taxon>Porifera</taxon>
        <taxon>Hexactinellida</taxon>
        <taxon>Hexasterophora</taxon>
        <taxon>Lyssacinosida</taxon>
        <taxon>Leucopsacidae</taxon>
        <taxon>Oopsacas</taxon>
    </lineage>
</organism>
<comment type="caution">
    <text evidence="1">The sequence shown here is derived from an EMBL/GenBank/DDBJ whole genome shotgun (WGS) entry which is preliminary data.</text>
</comment>
<accession>A0AAV7JL71</accession>
<keyword evidence="2" id="KW-1185">Reference proteome</keyword>
<gene>
    <name evidence="1" type="ORF">LOD99_6487</name>
</gene>
<dbReference type="Proteomes" id="UP001165289">
    <property type="component" value="Unassembled WGS sequence"/>
</dbReference>
<sequence>MSRVGRVIRNTASLTFIPFLTQKLNEKKYKETVEEPSTANVDQFYFYDDVVRVPGGEEDEDTQLFWKQTVAMRKGIEKKSNETLTNISKIKEEIYNMRSQTEEMYESCQCFVTAVDRTSYVFSEDFYLKAY</sequence>
<reference evidence="1 2" key="1">
    <citation type="journal article" date="2023" name="BMC Biol.">
        <title>The compact genome of the sponge Oopsacas minuta (Hexactinellida) is lacking key metazoan core genes.</title>
        <authorList>
            <person name="Santini S."/>
            <person name="Schenkelaars Q."/>
            <person name="Jourda C."/>
            <person name="Duchesne M."/>
            <person name="Belahbib H."/>
            <person name="Rocher C."/>
            <person name="Selva M."/>
            <person name="Riesgo A."/>
            <person name="Vervoort M."/>
            <person name="Leys S.P."/>
            <person name="Kodjabachian L."/>
            <person name="Le Bivic A."/>
            <person name="Borchiellini C."/>
            <person name="Claverie J.M."/>
            <person name="Renard E."/>
        </authorList>
    </citation>
    <scope>NUCLEOTIDE SEQUENCE [LARGE SCALE GENOMIC DNA]</scope>
    <source>
        <strain evidence="1">SPO-2</strain>
    </source>
</reference>
<evidence type="ECO:0000313" key="1">
    <source>
        <dbReference type="EMBL" id="KAI6649697.1"/>
    </source>
</evidence>
<dbReference type="EMBL" id="JAKMXF010000318">
    <property type="protein sequence ID" value="KAI6649697.1"/>
    <property type="molecule type" value="Genomic_DNA"/>
</dbReference>
<name>A0AAV7JL71_9METZ</name>
<evidence type="ECO:0000313" key="2">
    <source>
        <dbReference type="Proteomes" id="UP001165289"/>
    </source>
</evidence>
<dbReference type="AlphaFoldDB" id="A0AAV7JL71"/>
<protein>
    <submittedName>
        <fullName evidence="1">Uncharacterized protein</fullName>
    </submittedName>
</protein>
<proteinExistence type="predicted"/>